<dbReference type="PANTHER" id="PTHR10815">
    <property type="entry name" value="METHYLATED-DNA--PROTEIN-CYSTEINE METHYLTRANSFERASE"/>
    <property type="match status" value="1"/>
</dbReference>
<dbReference type="EMBL" id="SNYJ01000021">
    <property type="protein sequence ID" value="TDQ35438.1"/>
    <property type="molecule type" value="Genomic_DNA"/>
</dbReference>
<dbReference type="GO" id="GO:0003908">
    <property type="term" value="F:methylated-DNA-[protein]-cysteine S-methyltransferase activity"/>
    <property type="evidence" value="ECO:0007669"/>
    <property type="project" value="UniProtKB-UniRule"/>
</dbReference>
<dbReference type="InterPro" id="IPR023546">
    <property type="entry name" value="MGMT"/>
</dbReference>
<dbReference type="GO" id="GO:0032259">
    <property type="term" value="P:methylation"/>
    <property type="evidence" value="ECO:0007669"/>
    <property type="project" value="UniProtKB-KW"/>
</dbReference>
<dbReference type="GO" id="GO:0005737">
    <property type="term" value="C:cytoplasm"/>
    <property type="evidence" value="ECO:0007669"/>
    <property type="project" value="UniProtKB-SubCell"/>
</dbReference>
<comment type="caution">
    <text evidence="12">The sequence shown here is derived from an EMBL/GenBank/DDBJ whole genome shotgun (WGS) entry which is preliminary data.</text>
</comment>
<comment type="function">
    <text evidence="9">Involved in the cellular defense against the biological effects of O6-methylguanine (O6-MeG) and O4-methylthymine (O4-MeT) in DNA. Repairs the methylated nucleobase in DNA by stoichiometrically transferring the methyl group to a cysteine residue in the enzyme. This is a suicide reaction: the enzyme is irreversibly inactivated.</text>
</comment>
<comment type="subcellular location">
    <subcellularLocation>
        <location evidence="9">Cytoplasm</location>
    </subcellularLocation>
</comment>
<dbReference type="PROSITE" id="PS00374">
    <property type="entry name" value="MGMT"/>
    <property type="match status" value="1"/>
</dbReference>
<dbReference type="RefSeq" id="WP_133581913.1">
    <property type="nucleotide sequence ID" value="NZ_SNYJ01000021.1"/>
</dbReference>
<dbReference type="PANTHER" id="PTHR10815:SF5">
    <property type="entry name" value="METHYLATED-DNA--PROTEIN-CYSTEINE METHYLTRANSFERASE"/>
    <property type="match status" value="1"/>
</dbReference>
<evidence type="ECO:0000256" key="2">
    <source>
        <dbReference type="ARBA" id="ARBA00008711"/>
    </source>
</evidence>
<feature type="active site" description="Nucleophile; methyl group acceptor" evidence="9">
    <location>
        <position position="138"/>
    </location>
</feature>
<evidence type="ECO:0000313" key="12">
    <source>
        <dbReference type="EMBL" id="TDQ35438.1"/>
    </source>
</evidence>
<reference evidence="12 13" key="1">
    <citation type="submission" date="2019-03" db="EMBL/GenBank/DDBJ databases">
        <title>Genomic Encyclopedia of Type Strains, Phase IV (KMG-IV): sequencing the most valuable type-strain genomes for metagenomic binning, comparative biology and taxonomic classification.</title>
        <authorList>
            <person name="Goeker M."/>
        </authorList>
    </citation>
    <scope>NUCLEOTIDE SEQUENCE [LARGE SCALE GENOMIC DNA]</scope>
    <source>
        <strain evidence="12 13">DSM 28697</strain>
    </source>
</reference>
<dbReference type="InterPro" id="IPR036388">
    <property type="entry name" value="WH-like_DNA-bd_sf"/>
</dbReference>
<dbReference type="InterPro" id="IPR001497">
    <property type="entry name" value="MethylDNA_cys_MeTrfase_AS"/>
</dbReference>
<dbReference type="OrthoDB" id="9802228at2"/>
<evidence type="ECO:0000256" key="4">
    <source>
        <dbReference type="ARBA" id="ARBA00022603"/>
    </source>
</evidence>
<comment type="catalytic activity">
    <reaction evidence="1 9">
        <text>a 4-O-methyl-thymidine in DNA + L-cysteinyl-[protein] = a thymidine in DNA + S-methyl-L-cysteinyl-[protein]</text>
        <dbReference type="Rhea" id="RHEA:53428"/>
        <dbReference type="Rhea" id="RHEA-COMP:10131"/>
        <dbReference type="Rhea" id="RHEA-COMP:10132"/>
        <dbReference type="Rhea" id="RHEA-COMP:13555"/>
        <dbReference type="Rhea" id="RHEA-COMP:13556"/>
        <dbReference type="ChEBI" id="CHEBI:29950"/>
        <dbReference type="ChEBI" id="CHEBI:82612"/>
        <dbReference type="ChEBI" id="CHEBI:137386"/>
        <dbReference type="ChEBI" id="CHEBI:137387"/>
        <dbReference type="EC" id="2.1.1.63"/>
    </reaction>
</comment>
<dbReference type="CDD" id="cd06445">
    <property type="entry name" value="ATase"/>
    <property type="match status" value="1"/>
</dbReference>
<dbReference type="Gene3D" id="1.10.10.10">
    <property type="entry name" value="Winged helix-like DNA-binding domain superfamily/Winged helix DNA-binding domain"/>
    <property type="match status" value="1"/>
</dbReference>
<dbReference type="AlphaFoldDB" id="A0A4V3D4I6"/>
<evidence type="ECO:0000259" key="11">
    <source>
        <dbReference type="Pfam" id="PF02870"/>
    </source>
</evidence>
<dbReference type="InterPro" id="IPR008332">
    <property type="entry name" value="MethylG_MeTrfase_N"/>
</dbReference>
<comment type="similarity">
    <text evidence="2 9">Belongs to the MGMT family.</text>
</comment>
<gene>
    <name evidence="12" type="ORF">EV213_12156</name>
</gene>
<accession>A0A4V3D4I6</accession>
<keyword evidence="7 9" id="KW-0234">DNA repair</keyword>
<protein>
    <recommendedName>
        <fullName evidence="9">Methylated-DNA--protein-cysteine methyltransferase</fullName>
        <ecNumber evidence="9">2.1.1.63</ecNumber>
    </recommendedName>
    <alternativeName>
        <fullName evidence="9">6-O-methylguanine-DNA methyltransferase</fullName>
        <shortName evidence="9">MGMT</shortName>
    </alternativeName>
    <alternativeName>
        <fullName evidence="9">O-6-methylguanine-DNA-alkyltransferase</fullName>
    </alternativeName>
</protein>
<dbReference type="InterPro" id="IPR036631">
    <property type="entry name" value="MGMT_N_sf"/>
</dbReference>
<dbReference type="GO" id="GO:0006307">
    <property type="term" value="P:DNA alkylation repair"/>
    <property type="evidence" value="ECO:0007669"/>
    <property type="project" value="UniProtKB-UniRule"/>
</dbReference>
<evidence type="ECO:0000313" key="13">
    <source>
        <dbReference type="Proteomes" id="UP000295632"/>
    </source>
</evidence>
<keyword evidence="3 9" id="KW-0963">Cytoplasm</keyword>
<organism evidence="12 13">
    <name type="scientific">Aureibacillus halotolerans</name>
    <dbReference type="NCBI Taxonomy" id="1508390"/>
    <lineage>
        <taxon>Bacteria</taxon>
        <taxon>Bacillati</taxon>
        <taxon>Bacillota</taxon>
        <taxon>Bacilli</taxon>
        <taxon>Bacillales</taxon>
        <taxon>Bacillaceae</taxon>
        <taxon>Aureibacillus</taxon>
    </lineage>
</organism>
<name>A0A4V3D4I6_9BACI</name>
<dbReference type="SUPFAM" id="SSF46767">
    <property type="entry name" value="Methylated DNA-protein cysteine methyltransferase, C-terminal domain"/>
    <property type="match status" value="1"/>
</dbReference>
<keyword evidence="5 9" id="KW-0808">Transferase</keyword>
<evidence type="ECO:0000256" key="8">
    <source>
        <dbReference type="ARBA" id="ARBA00049348"/>
    </source>
</evidence>
<dbReference type="EC" id="2.1.1.63" evidence="9"/>
<dbReference type="HAMAP" id="MF_00772">
    <property type="entry name" value="OGT"/>
    <property type="match status" value="1"/>
</dbReference>
<evidence type="ECO:0000259" key="10">
    <source>
        <dbReference type="Pfam" id="PF01035"/>
    </source>
</evidence>
<dbReference type="Gene3D" id="3.30.160.70">
    <property type="entry name" value="Methylated DNA-protein cysteine methyltransferase domain"/>
    <property type="match status" value="1"/>
</dbReference>
<comment type="catalytic activity">
    <reaction evidence="8 9">
        <text>a 6-O-methyl-2'-deoxyguanosine in DNA + L-cysteinyl-[protein] = S-methyl-L-cysteinyl-[protein] + a 2'-deoxyguanosine in DNA</text>
        <dbReference type="Rhea" id="RHEA:24000"/>
        <dbReference type="Rhea" id="RHEA-COMP:10131"/>
        <dbReference type="Rhea" id="RHEA-COMP:10132"/>
        <dbReference type="Rhea" id="RHEA-COMP:11367"/>
        <dbReference type="Rhea" id="RHEA-COMP:11368"/>
        <dbReference type="ChEBI" id="CHEBI:29950"/>
        <dbReference type="ChEBI" id="CHEBI:82612"/>
        <dbReference type="ChEBI" id="CHEBI:85445"/>
        <dbReference type="ChEBI" id="CHEBI:85448"/>
        <dbReference type="EC" id="2.1.1.63"/>
    </reaction>
</comment>
<feature type="domain" description="Methylguanine DNA methyltransferase ribonuclease-like" evidence="11">
    <location>
        <begin position="6"/>
        <end position="83"/>
    </location>
</feature>
<dbReference type="InterPro" id="IPR014048">
    <property type="entry name" value="MethylDNA_cys_MeTrfase_DNA-bd"/>
</dbReference>
<dbReference type="FunFam" id="1.10.10.10:FF:000214">
    <property type="entry name" value="Methylated-DNA--protein-cysteine methyltransferase"/>
    <property type="match status" value="1"/>
</dbReference>
<evidence type="ECO:0000256" key="5">
    <source>
        <dbReference type="ARBA" id="ARBA00022679"/>
    </source>
</evidence>
<feature type="domain" description="Methylated-DNA-[protein]-cysteine S-methyltransferase DNA binding" evidence="10">
    <location>
        <begin position="87"/>
        <end position="166"/>
    </location>
</feature>
<proteinExistence type="inferred from homology"/>
<sequence>MTISFYELDDTPLGTLTLYFSEKGLCRLAFGTYEERLEKETPWFERYFDNPSFEQINASSSTRSQLEEYFSGERTAFDVPLDLRGTDFQAKVWQALMDVPYGEMTAYKGIAETIASPKAVRAAGGAINKNPIPVIVPCHRVIGSDGSLVGYNGGLSIKKTLLEIEKR</sequence>
<dbReference type="InterPro" id="IPR036217">
    <property type="entry name" value="MethylDNA_cys_MeTrfase_DNAb"/>
</dbReference>
<evidence type="ECO:0000256" key="9">
    <source>
        <dbReference type="HAMAP-Rule" id="MF_00772"/>
    </source>
</evidence>
<keyword evidence="6 9" id="KW-0227">DNA damage</keyword>
<dbReference type="Pfam" id="PF01035">
    <property type="entry name" value="DNA_binding_1"/>
    <property type="match status" value="1"/>
</dbReference>
<comment type="miscellaneous">
    <text evidence="9">This enzyme catalyzes only one turnover and therefore is not strictly catalytic. According to one definition, an enzyme is a biocatalyst that acts repeatedly and over many reaction cycles.</text>
</comment>
<dbReference type="Pfam" id="PF02870">
    <property type="entry name" value="Methyltransf_1N"/>
    <property type="match status" value="1"/>
</dbReference>
<keyword evidence="4 9" id="KW-0489">Methyltransferase</keyword>
<dbReference type="NCBIfam" id="TIGR00589">
    <property type="entry name" value="ogt"/>
    <property type="match status" value="1"/>
</dbReference>
<evidence type="ECO:0000256" key="1">
    <source>
        <dbReference type="ARBA" id="ARBA00001286"/>
    </source>
</evidence>
<keyword evidence="13" id="KW-1185">Reference proteome</keyword>
<dbReference type="Proteomes" id="UP000295632">
    <property type="component" value="Unassembled WGS sequence"/>
</dbReference>
<evidence type="ECO:0000256" key="3">
    <source>
        <dbReference type="ARBA" id="ARBA00022490"/>
    </source>
</evidence>
<evidence type="ECO:0000256" key="6">
    <source>
        <dbReference type="ARBA" id="ARBA00022763"/>
    </source>
</evidence>
<evidence type="ECO:0000256" key="7">
    <source>
        <dbReference type="ARBA" id="ARBA00023204"/>
    </source>
</evidence>
<dbReference type="SUPFAM" id="SSF53155">
    <property type="entry name" value="Methylated DNA-protein cysteine methyltransferase domain"/>
    <property type="match status" value="1"/>
</dbReference>